<proteinExistence type="predicted"/>
<feature type="non-terminal residue" evidence="1">
    <location>
        <position position="210"/>
    </location>
</feature>
<evidence type="ECO:0000313" key="1">
    <source>
        <dbReference type="EMBL" id="ETX05584.1"/>
    </source>
</evidence>
<dbReference type="EMBL" id="AZHX01000923">
    <property type="protein sequence ID" value="ETX05584.1"/>
    <property type="molecule type" value="Genomic_DNA"/>
</dbReference>
<name>W4M5F8_9BACT</name>
<organism evidence="1 2">
    <name type="scientific">Candidatus Entotheonella gemina</name>
    <dbReference type="NCBI Taxonomy" id="1429439"/>
    <lineage>
        <taxon>Bacteria</taxon>
        <taxon>Pseudomonadati</taxon>
        <taxon>Nitrospinota/Tectimicrobiota group</taxon>
        <taxon>Candidatus Tectimicrobiota</taxon>
        <taxon>Candidatus Entotheonellia</taxon>
        <taxon>Candidatus Entotheonellales</taxon>
        <taxon>Candidatus Entotheonellaceae</taxon>
        <taxon>Candidatus Entotheonella</taxon>
    </lineage>
</organism>
<dbReference type="InterPro" id="IPR007438">
    <property type="entry name" value="DUF488"/>
</dbReference>
<dbReference type="PANTHER" id="PTHR39337">
    <property type="entry name" value="BLR5642 PROTEIN"/>
    <property type="match status" value="1"/>
</dbReference>
<keyword evidence="2" id="KW-1185">Reference proteome</keyword>
<evidence type="ECO:0008006" key="3">
    <source>
        <dbReference type="Google" id="ProtNLM"/>
    </source>
</evidence>
<dbReference type="Pfam" id="PF04343">
    <property type="entry name" value="DUF488"/>
    <property type="match status" value="1"/>
</dbReference>
<evidence type="ECO:0000313" key="2">
    <source>
        <dbReference type="Proteomes" id="UP000019140"/>
    </source>
</evidence>
<gene>
    <name evidence="1" type="ORF">ETSY2_22125</name>
</gene>
<comment type="caution">
    <text evidence="1">The sequence shown here is derived from an EMBL/GenBank/DDBJ whole genome shotgun (WGS) entry which is preliminary data.</text>
</comment>
<dbReference type="AlphaFoldDB" id="W4M5F8"/>
<accession>W4M5F8</accession>
<dbReference type="HOGENOM" id="CLU_077467_1_0_7"/>
<protein>
    <recommendedName>
        <fullName evidence="3">DUF488 domain-containing protein</fullName>
    </recommendedName>
</protein>
<reference evidence="1 2" key="1">
    <citation type="journal article" date="2014" name="Nature">
        <title>An environmental bacterial taxon with a large and distinct metabolic repertoire.</title>
        <authorList>
            <person name="Wilson M.C."/>
            <person name="Mori T."/>
            <person name="Ruckert C."/>
            <person name="Uria A.R."/>
            <person name="Helf M.J."/>
            <person name="Takada K."/>
            <person name="Gernert C."/>
            <person name="Steffens U.A."/>
            <person name="Heycke N."/>
            <person name="Schmitt S."/>
            <person name="Rinke C."/>
            <person name="Helfrich E.J."/>
            <person name="Brachmann A.O."/>
            <person name="Gurgui C."/>
            <person name="Wakimoto T."/>
            <person name="Kracht M."/>
            <person name="Crusemann M."/>
            <person name="Hentschel U."/>
            <person name="Abe I."/>
            <person name="Matsunaga S."/>
            <person name="Kalinowski J."/>
            <person name="Takeyama H."/>
            <person name="Piel J."/>
        </authorList>
    </citation>
    <scope>NUCLEOTIDE SEQUENCE [LARGE SCALE GENOMIC DNA]</scope>
    <source>
        <strain evidence="2">TSY2</strain>
    </source>
</reference>
<sequence>MVSRFVYTIGHSSHLIERLIKLLSLHNISAVADVRSHPYSRFNPQFNRENLRVALKQAEIAYVFMGNELGARPEDRSCYINGTVQYDLLSRSRLFQGGLSRIAQGARRHRITLLCAEKDPLVCHRSVLICRHLANLGIEAQHILDSGRLESHEQALLRLLDECGLGDSDLFRTRSELILEGRVPIFPVRLRAEPGAKWPYVSIGSSDPPC</sequence>
<dbReference type="PANTHER" id="PTHR39337:SF1">
    <property type="entry name" value="BLR5642 PROTEIN"/>
    <property type="match status" value="1"/>
</dbReference>
<dbReference type="Proteomes" id="UP000019140">
    <property type="component" value="Unassembled WGS sequence"/>
</dbReference>